<dbReference type="EMBL" id="GEZM01071954">
    <property type="protein sequence ID" value="JAV65651.1"/>
    <property type="molecule type" value="Transcribed_RNA"/>
</dbReference>
<dbReference type="InterPro" id="IPR000047">
    <property type="entry name" value="HTH_motif"/>
</dbReference>
<name>A0A1Y1KYS0_PHOPY</name>
<dbReference type="CTD" id="790"/>
<dbReference type="PANTHER" id="PTHR24332:SF9">
    <property type="entry name" value="HOMEOTIC PROTEIN CAUDAL"/>
    <property type="match status" value="1"/>
</dbReference>
<dbReference type="PRINTS" id="PR00031">
    <property type="entry name" value="HTHREPRESSR"/>
</dbReference>
<dbReference type="PROSITE" id="PS50071">
    <property type="entry name" value="HOMEOBOX_2"/>
    <property type="match status" value="1"/>
</dbReference>
<dbReference type="InterPro" id="IPR047152">
    <property type="entry name" value="Caudal_homeobox"/>
</dbReference>
<keyword evidence="5 6" id="KW-0539">Nucleus</keyword>
<evidence type="ECO:0000256" key="5">
    <source>
        <dbReference type="ARBA" id="ARBA00023242"/>
    </source>
</evidence>
<dbReference type="SUPFAM" id="SSF46689">
    <property type="entry name" value="Homeodomain-like"/>
    <property type="match status" value="1"/>
</dbReference>
<dbReference type="PRINTS" id="PR00024">
    <property type="entry name" value="HOMEOBOX"/>
</dbReference>
<dbReference type="GO" id="GO:0005634">
    <property type="term" value="C:nucleus"/>
    <property type="evidence" value="ECO:0007669"/>
    <property type="project" value="UniProtKB-SubCell"/>
</dbReference>
<dbReference type="GO" id="GO:0000981">
    <property type="term" value="F:DNA-binding transcription factor activity, RNA polymerase II-specific"/>
    <property type="evidence" value="ECO:0007669"/>
    <property type="project" value="InterPro"/>
</dbReference>
<dbReference type="GO" id="GO:0030154">
    <property type="term" value="P:cell differentiation"/>
    <property type="evidence" value="ECO:0007669"/>
    <property type="project" value="TreeGrafter"/>
</dbReference>
<dbReference type="PANTHER" id="PTHR24332">
    <property type="entry name" value="HOMEOBOX PROTEIN CDX"/>
    <property type="match status" value="1"/>
</dbReference>
<keyword evidence="3 6" id="KW-0238">DNA-binding</keyword>
<dbReference type="InterPro" id="IPR001356">
    <property type="entry name" value="HD"/>
</dbReference>
<feature type="DNA-binding region" description="Homeobox" evidence="6">
    <location>
        <begin position="160"/>
        <end position="220"/>
    </location>
</feature>
<dbReference type="Gene3D" id="1.10.10.60">
    <property type="entry name" value="Homeodomain-like"/>
    <property type="match status" value="1"/>
</dbReference>
<evidence type="ECO:0000256" key="4">
    <source>
        <dbReference type="ARBA" id="ARBA00023155"/>
    </source>
</evidence>
<dbReference type="SMART" id="SM00389">
    <property type="entry name" value="HOX"/>
    <property type="match status" value="1"/>
</dbReference>
<evidence type="ECO:0000256" key="2">
    <source>
        <dbReference type="ARBA" id="ARBA00010341"/>
    </source>
</evidence>
<evidence type="ECO:0000256" key="1">
    <source>
        <dbReference type="ARBA" id="ARBA00004123"/>
    </source>
</evidence>
<protein>
    <recommendedName>
        <fullName evidence="9">Homeobox domain-containing protein</fullName>
    </recommendedName>
</protein>
<dbReference type="GO" id="GO:0009948">
    <property type="term" value="P:anterior/posterior axis specification"/>
    <property type="evidence" value="ECO:0007669"/>
    <property type="project" value="TreeGrafter"/>
</dbReference>
<comment type="subcellular location">
    <subcellularLocation>
        <location evidence="1 6 7">Nucleus</location>
    </subcellularLocation>
</comment>
<evidence type="ECO:0000313" key="10">
    <source>
        <dbReference type="EMBL" id="JAV65651.1"/>
    </source>
</evidence>
<dbReference type="InterPro" id="IPR020479">
    <property type="entry name" value="HD_metazoa"/>
</dbReference>
<comment type="similarity">
    <text evidence="2">Belongs to the Caudal homeobox family.</text>
</comment>
<dbReference type="GO" id="GO:0000977">
    <property type="term" value="F:RNA polymerase II transcription regulatory region sequence-specific DNA binding"/>
    <property type="evidence" value="ECO:0007669"/>
    <property type="project" value="TreeGrafter"/>
</dbReference>
<accession>A0A1Y1KYS0</accession>
<reference evidence="10" key="1">
    <citation type="journal article" date="2016" name="Sci. Rep.">
        <title>Molecular characterization of firefly nuptial gifts: a multi-omics approach sheds light on postcopulatory sexual selection.</title>
        <authorList>
            <person name="Al-Wathiqui N."/>
            <person name="Fallon T.R."/>
            <person name="South A."/>
            <person name="Weng J.K."/>
            <person name="Lewis S.M."/>
        </authorList>
    </citation>
    <scope>NUCLEOTIDE SEQUENCE</scope>
</reference>
<evidence type="ECO:0000256" key="8">
    <source>
        <dbReference type="SAM" id="MobiDB-lite"/>
    </source>
</evidence>
<dbReference type="AlphaFoldDB" id="A0A1Y1KYS0"/>
<dbReference type="InterPro" id="IPR009057">
    <property type="entry name" value="Homeodomain-like_sf"/>
</dbReference>
<dbReference type="RefSeq" id="XP_031339699.1">
    <property type="nucleotide sequence ID" value="XM_031483839.1"/>
</dbReference>
<evidence type="ECO:0000256" key="6">
    <source>
        <dbReference type="PROSITE-ProRule" id="PRU00108"/>
    </source>
</evidence>
<dbReference type="GO" id="GO:0009887">
    <property type="term" value="P:animal organ morphogenesis"/>
    <property type="evidence" value="ECO:0007669"/>
    <property type="project" value="TreeGrafter"/>
</dbReference>
<sequence>MTMVSYYNPTAMYRHQQAVAAQSAQFHHSGSSMHSWYPPGYHHQAPQVTPAPTPSYCMQDEQQMWHHHSVFHQEYPEIPHHGAGVPLHQQHHQQLLEPESQLPSPPITVSGSDMSSPGTAGGTISPPNPLARPPPVRSPYEWIKKTSYQSQPNPGKTRTKEKYRIVYTDRQRLELEKEFIFNNKYLTLNRKTELAGILGLTERQVKIWFQNRRAKDRRMIKKRMEDVKTESINHMHRNQHHPFLAPEPFRKEKEEPTFYLPEAFHKDDKNDGYHKDVKDELEALPGEALM</sequence>
<evidence type="ECO:0000259" key="9">
    <source>
        <dbReference type="PROSITE" id="PS50071"/>
    </source>
</evidence>
<feature type="domain" description="Homeobox" evidence="9">
    <location>
        <begin position="158"/>
        <end position="219"/>
    </location>
</feature>
<organism evidence="10">
    <name type="scientific">Photinus pyralis</name>
    <name type="common">Common eastern firefly</name>
    <name type="synonym">Lampyris pyralis</name>
    <dbReference type="NCBI Taxonomy" id="7054"/>
    <lineage>
        <taxon>Eukaryota</taxon>
        <taxon>Metazoa</taxon>
        <taxon>Ecdysozoa</taxon>
        <taxon>Arthropoda</taxon>
        <taxon>Hexapoda</taxon>
        <taxon>Insecta</taxon>
        <taxon>Pterygota</taxon>
        <taxon>Neoptera</taxon>
        <taxon>Endopterygota</taxon>
        <taxon>Coleoptera</taxon>
        <taxon>Polyphaga</taxon>
        <taxon>Elateriformia</taxon>
        <taxon>Elateroidea</taxon>
        <taxon>Lampyridae</taxon>
        <taxon>Lampyrinae</taxon>
        <taxon>Photinus</taxon>
    </lineage>
</organism>
<evidence type="ECO:0000256" key="7">
    <source>
        <dbReference type="RuleBase" id="RU000682"/>
    </source>
</evidence>
<keyword evidence="4 6" id="KW-0371">Homeobox</keyword>
<feature type="compositionally biased region" description="Polar residues" evidence="8">
    <location>
        <begin position="107"/>
        <end position="118"/>
    </location>
</feature>
<proteinExistence type="inferred from homology"/>
<feature type="region of interest" description="Disordered" evidence="8">
    <location>
        <begin position="100"/>
        <end position="134"/>
    </location>
</feature>
<evidence type="ECO:0000256" key="3">
    <source>
        <dbReference type="ARBA" id="ARBA00023125"/>
    </source>
</evidence>
<dbReference type="CDD" id="cd00086">
    <property type="entry name" value="homeodomain"/>
    <property type="match status" value="1"/>
</dbReference>
<dbReference type="InterPro" id="IPR017970">
    <property type="entry name" value="Homeobox_CS"/>
</dbReference>
<dbReference type="Pfam" id="PF00046">
    <property type="entry name" value="Homeodomain"/>
    <property type="match status" value="1"/>
</dbReference>
<dbReference type="PROSITE" id="PS00027">
    <property type="entry name" value="HOMEOBOX_1"/>
    <property type="match status" value="1"/>
</dbReference>
<dbReference type="GeneID" id="116168163"/>